<dbReference type="AlphaFoldDB" id="X0TIC2"/>
<keyword evidence="1" id="KW-1133">Transmembrane helix</keyword>
<sequence>MFNKAELHEDKPLYSTFSMRRIIVRLVNPLFDQTAESDMTKQLRRGLAVAGVALVSLLYVAALAPAEVTGLTNGDFENTTEPYEQDVNSFFESSNIDWAEFTVEGTNGNRLSTANAFNSTQVLGLGVDGYLYQQIGTYTADEIVTLTGSAYRTLSHENALDFTVKLYAGDVTGATGSTLSTLGATELDGVTITSAGLGFTGTSLDSSLEAALDVDLLSGNSGTDGQALWLEIAYSAGEGGETYFDNLAVSGAVIPEPSTFALLGMGVIGMLLLVRRRTR</sequence>
<dbReference type="InterPro" id="IPR013424">
    <property type="entry name" value="Ice-binding_C"/>
</dbReference>
<organism evidence="3">
    <name type="scientific">marine sediment metagenome</name>
    <dbReference type="NCBI Taxonomy" id="412755"/>
    <lineage>
        <taxon>unclassified sequences</taxon>
        <taxon>metagenomes</taxon>
        <taxon>ecological metagenomes</taxon>
    </lineage>
</organism>
<accession>X0TIC2</accession>
<evidence type="ECO:0000313" key="3">
    <source>
        <dbReference type="EMBL" id="GAF75865.1"/>
    </source>
</evidence>
<dbReference type="EMBL" id="BARS01004290">
    <property type="protein sequence ID" value="GAF75865.1"/>
    <property type="molecule type" value="Genomic_DNA"/>
</dbReference>
<gene>
    <name evidence="3" type="ORF">S01H1_08354</name>
</gene>
<protein>
    <recommendedName>
        <fullName evidence="2">Ice-binding protein C-terminal domain-containing protein</fullName>
    </recommendedName>
</protein>
<feature type="transmembrane region" description="Helical" evidence="1">
    <location>
        <begin position="257"/>
        <end position="274"/>
    </location>
</feature>
<comment type="caution">
    <text evidence="3">The sequence shown here is derived from an EMBL/GenBank/DDBJ whole genome shotgun (WGS) entry which is preliminary data.</text>
</comment>
<evidence type="ECO:0000256" key="1">
    <source>
        <dbReference type="SAM" id="Phobius"/>
    </source>
</evidence>
<keyword evidence="1" id="KW-0812">Transmembrane</keyword>
<keyword evidence="1" id="KW-0472">Membrane</keyword>
<dbReference type="NCBIfam" id="TIGR02595">
    <property type="entry name" value="PEP_CTERM"/>
    <property type="match status" value="1"/>
</dbReference>
<name>X0TIC2_9ZZZZ</name>
<feature type="domain" description="Ice-binding protein C-terminal" evidence="2">
    <location>
        <begin position="254"/>
        <end position="277"/>
    </location>
</feature>
<evidence type="ECO:0000259" key="2">
    <source>
        <dbReference type="Pfam" id="PF07589"/>
    </source>
</evidence>
<dbReference type="Pfam" id="PF07589">
    <property type="entry name" value="PEP-CTERM"/>
    <property type="match status" value="1"/>
</dbReference>
<feature type="transmembrane region" description="Helical" evidence="1">
    <location>
        <begin position="47"/>
        <end position="66"/>
    </location>
</feature>
<proteinExistence type="predicted"/>
<reference evidence="3" key="1">
    <citation type="journal article" date="2014" name="Front. Microbiol.">
        <title>High frequency of phylogenetically diverse reductive dehalogenase-homologous genes in deep subseafloor sedimentary metagenomes.</title>
        <authorList>
            <person name="Kawai M."/>
            <person name="Futagami T."/>
            <person name="Toyoda A."/>
            <person name="Takaki Y."/>
            <person name="Nishi S."/>
            <person name="Hori S."/>
            <person name="Arai W."/>
            <person name="Tsubouchi T."/>
            <person name="Morono Y."/>
            <person name="Uchiyama I."/>
            <person name="Ito T."/>
            <person name="Fujiyama A."/>
            <person name="Inagaki F."/>
            <person name="Takami H."/>
        </authorList>
    </citation>
    <scope>NUCLEOTIDE SEQUENCE</scope>
    <source>
        <strain evidence="3">Expedition CK06-06</strain>
    </source>
</reference>